<keyword evidence="10" id="KW-0812">Transmembrane</keyword>
<dbReference type="GO" id="GO:0006660">
    <property type="term" value="P:phosphatidylserine catabolic process"/>
    <property type="evidence" value="ECO:0007669"/>
    <property type="project" value="TreeGrafter"/>
</dbReference>
<name>L0PA32_PNEJI</name>
<comment type="subunit">
    <text evidence="7">Binds to both phosphatidylinositol (PI) and phosphatidylinositol 3,5-bisphosphate (PIP2).</text>
</comment>
<dbReference type="Proteomes" id="UP000010422">
    <property type="component" value="Unassembled WGS sequence"/>
</dbReference>
<dbReference type="CDD" id="cd16539">
    <property type="entry name" value="RING-HC_RNF113A_B"/>
    <property type="match status" value="1"/>
</dbReference>
<evidence type="ECO:0000256" key="24">
    <source>
        <dbReference type="PROSITE-ProRule" id="PRU00723"/>
    </source>
</evidence>
<evidence type="ECO:0000313" key="28">
    <source>
        <dbReference type="Proteomes" id="UP000010422"/>
    </source>
</evidence>
<dbReference type="Pfam" id="PF13920">
    <property type="entry name" value="zf-C3HC4_3"/>
    <property type="match status" value="1"/>
</dbReference>
<dbReference type="VEuPathDB" id="FungiDB:PNEJI1_000771"/>
<evidence type="ECO:0000259" key="25">
    <source>
        <dbReference type="PROSITE" id="PS50089"/>
    </source>
</evidence>
<dbReference type="GO" id="GO:0008270">
    <property type="term" value="F:zinc ion binding"/>
    <property type="evidence" value="ECO:0007669"/>
    <property type="project" value="UniProtKB-KW"/>
</dbReference>
<protein>
    <recommendedName>
        <fullName evidence="9">triacylglycerol lipase</fullName>
        <ecNumber evidence="9">3.1.1.3</ecNumber>
    </recommendedName>
    <alternativeName>
        <fullName evidence="23">Autophagy-related protein 15</fullName>
    </alternativeName>
</protein>
<evidence type="ECO:0000256" key="10">
    <source>
        <dbReference type="ARBA" id="ARBA00022692"/>
    </source>
</evidence>
<dbReference type="InterPro" id="IPR013083">
    <property type="entry name" value="Znf_RING/FYVE/PHD"/>
</dbReference>
<dbReference type="PANTHER" id="PTHR47175">
    <property type="entry name" value="LIPASE ATG15-RELATED"/>
    <property type="match status" value="1"/>
</dbReference>
<dbReference type="PROSITE" id="PS50089">
    <property type="entry name" value="ZF_RING_2"/>
    <property type="match status" value="1"/>
</dbReference>
<accession>L0PA32</accession>
<dbReference type="STRING" id="1209962.L0PA32"/>
<evidence type="ECO:0000256" key="3">
    <source>
        <dbReference type="ARBA" id="ARBA00004270"/>
    </source>
</evidence>
<dbReference type="InterPro" id="IPR017907">
    <property type="entry name" value="Znf_RING_CS"/>
</dbReference>
<dbReference type="FunCoup" id="L0PA32">
    <property type="interactions" value="32"/>
</dbReference>
<evidence type="ECO:0000256" key="22">
    <source>
        <dbReference type="ARBA" id="ARBA00023180"/>
    </source>
</evidence>
<evidence type="ECO:0000256" key="8">
    <source>
        <dbReference type="ARBA" id="ARBA00011524"/>
    </source>
</evidence>
<dbReference type="InterPro" id="IPR001841">
    <property type="entry name" value="Znf_RING"/>
</dbReference>
<dbReference type="InterPro" id="IPR029058">
    <property type="entry name" value="AB_hydrolase_fold"/>
</dbReference>
<dbReference type="CDD" id="cd00519">
    <property type="entry name" value="Lipase_3"/>
    <property type="match status" value="1"/>
</dbReference>
<dbReference type="PANTHER" id="PTHR47175:SF2">
    <property type="entry name" value="LIPASE ATG15-RELATED"/>
    <property type="match status" value="1"/>
</dbReference>
<keyword evidence="14" id="KW-0378">Hydrolase</keyword>
<dbReference type="GO" id="GO:0004806">
    <property type="term" value="F:triacylglycerol lipase activity"/>
    <property type="evidence" value="ECO:0007669"/>
    <property type="project" value="UniProtKB-EC"/>
</dbReference>
<dbReference type="EMBL" id="CAKM01000171">
    <property type="protein sequence ID" value="CCJ29266.1"/>
    <property type="molecule type" value="Genomic_DNA"/>
</dbReference>
<organism evidence="28">
    <name type="scientific">Pneumocystis jirovecii</name>
    <name type="common">Human pneumocystis pneumonia agent</name>
    <dbReference type="NCBI Taxonomy" id="42068"/>
    <lineage>
        <taxon>Eukaryota</taxon>
        <taxon>Fungi</taxon>
        <taxon>Dikarya</taxon>
        <taxon>Ascomycota</taxon>
        <taxon>Taphrinomycotina</taxon>
        <taxon>Pneumocystomycetes</taxon>
        <taxon>Pneumocystaceae</taxon>
        <taxon>Pneumocystis</taxon>
    </lineage>
</organism>
<gene>
    <name evidence="27" type="ORF">PNEJI1_000771</name>
</gene>
<keyword evidence="11 24" id="KW-0479">Metal-binding</keyword>
<feature type="domain" description="C3H1-type" evidence="26">
    <location>
        <begin position="493"/>
        <end position="521"/>
    </location>
</feature>
<evidence type="ECO:0000313" key="27">
    <source>
        <dbReference type="EMBL" id="CCJ29266.1"/>
    </source>
</evidence>
<evidence type="ECO:0000256" key="23">
    <source>
        <dbReference type="ARBA" id="ARBA00029828"/>
    </source>
</evidence>
<dbReference type="PROSITE" id="PS00518">
    <property type="entry name" value="ZF_RING_1"/>
    <property type="match status" value="1"/>
</dbReference>
<comment type="similarity">
    <text evidence="5">Belongs to the CWC24 family.</text>
</comment>
<keyword evidence="20" id="KW-0443">Lipid metabolism</keyword>
<evidence type="ECO:0000256" key="1">
    <source>
        <dbReference type="ARBA" id="ARBA00001024"/>
    </source>
</evidence>
<comment type="subunit">
    <text evidence="8">Associated with the spliceosome.</text>
</comment>
<proteinExistence type="inferred from homology"/>
<evidence type="ECO:0000256" key="17">
    <source>
        <dbReference type="ARBA" id="ARBA00022968"/>
    </source>
</evidence>
<dbReference type="SMART" id="SM00184">
    <property type="entry name" value="RING"/>
    <property type="match status" value="1"/>
</dbReference>
<dbReference type="SUPFAM" id="SSF53474">
    <property type="entry name" value="alpha/beta-Hydrolases"/>
    <property type="match status" value="1"/>
</dbReference>
<dbReference type="AlphaFoldDB" id="L0PA32"/>
<keyword evidence="12" id="KW-0967">Endosome</keyword>
<evidence type="ECO:0000256" key="12">
    <source>
        <dbReference type="ARBA" id="ARBA00022753"/>
    </source>
</evidence>
<dbReference type="Pfam" id="PF00642">
    <property type="entry name" value="zf-CCCH"/>
    <property type="match status" value="1"/>
</dbReference>
<dbReference type="GO" id="GO:0034727">
    <property type="term" value="P:piecemeal microautophagy of the nucleus"/>
    <property type="evidence" value="ECO:0007669"/>
    <property type="project" value="TreeGrafter"/>
</dbReference>
<evidence type="ECO:0000256" key="5">
    <source>
        <dbReference type="ARBA" id="ARBA00009161"/>
    </source>
</evidence>
<dbReference type="GO" id="GO:0004620">
    <property type="term" value="F:phospholipase activity"/>
    <property type="evidence" value="ECO:0007669"/>
    <property type="project" value="TreeGrafter"/>
</dbReference>
<evidence type="ECO:0000256" key="13">
    <source>
        <dbReference type="ARBA" id="ARBA00022771"/>
    </source>
</evidence>
<evidence type="ECO:0000256" key="20">
    <source>
        <dbReference type="ARBA" id="ARBA00023098"/>
    </source>
</evidence>
<comment type="similarity">
    <text evidence="6">Belongs to the AB hydrolase superfamily. Lipase family.</text>
</comment>
<keyword evidence="13 24" id="KW-0863">Zinc-finger</keyword>
<dbReference type="GO" id="GO:0005775">
    <property type="term" value="C:vacuolar lumen"/>
    <property type="evidence" value="ECO:0007669"/>
    <property type="project" value="TreeGrafter"/>
</dbReference>
<dbReference type="GO" id="GO:0032585">
    <property type="term" value="C:multivesicular body membrane"/>
    <property type="evidence" value="ECO:0007669"/>
    <property type="project" value="UniProtKB-SubCell"/>
</dbReference>
<keyword evidence="16" id="KW-0442">Lipid degradation</keyword>
<evidence type="ECO:0000256" key="2">
    <source>
        <dbReference type="ARBA" id="ARBA00003777"/>
    </source>
</evidence>
<feature type="non-terminal residue" evidence="27">
    <location>
        <position position="1"/>
    </location>
</feature>
<evidence type="ECO:0000256" key="15">
    <source>
        <dbReference type="ARBA" id="ARBA00022833"/>
    </source>
</evidence>
<feature type="zinc finger region" description="C3H1-type" evidence="24">
    <location>
        <begin position="493"/>
        <end position="521"/>
    </location>
</feature>
<comment type="catalytic activity">
    <reaction evidence="1">
        <text>a triacylglycerol + H2O = a diacylglycerol + a fatty acid + H(+)</text>
        <dbReference type="Rhea" id="RHEA:12044"/>
        <dbReference type="ChEBI" id="CHEBI:15377"/>
        <dbReference type="ChEBI" id="CHEBI:15378"/>
        <dbReference type="ChEBI" id="CHEBI:17855"/>
        <dbReference type="ChEBI" id="CHEBI:18035"/>
        <dbReference type="ChEBI" id="CHEBI:28868"/>
        <dbReference type="EC" id="3.1.1.3"/>
    </reaction>
</comment>
<keyword evidence="18" id="KW-1133">Transmembrane helix</keyword>
<evidence type="ECO:0000256" key="7">
    <source>
        <dbReference type="ARBA" id="ARBA00011137"/>
    </source>
</evidence>
<dbReference type="SMART" id="SM00356">
    <property type="entry name" value="ZnF_C3H1"/>
    <property type="match status" value="1"/>
</dbReference>
<dbReference type="SUPFAM" id="SSF57850">
    <property type="entry name" value="RING/U-box"/>
    <property type="match status" value="1"/>
</dbReference>
<evidence type="ECO:0000256" key="14">
    <source>
        <dbReference type="ARBA" id="ARBA00022801"/>
    </source>
</evidence>
<dbReference type="InterPro" id="IPR036855">
    <property type="entry name" value="Znf_CCCH_sf"/>
</dbReference>
<dbReference type="Gene3D" id="3.30.40.10">
    <property type="entry name" value="Zinc/RING finger domain, C3HC4 (zinc finger)"/>
    <property type="match status" value="1"/>
</dbReference>
<evidence type="ECO:0000256" key="19">
    <source>
        <dbReference type="ARBA" id="ARBA00023006"/>
    </source>
</evidence>
<comment type="function">
    <text evidence="2">Involved in pre-mRNA splicing.</text>
</comment>
<feature type="non-terminal residue" evidence="27">
    <location>
        <position position="619"/>
    </location>
</feature>
<reference evidence="27 28" key="1">
    <citation type="journal article" date="2012" name="MBio">
        <title>De novo assembly of the Pneumocystis jirovecii genome from a single bronchoalveolar lavage fluid specimen from a patient.</title>
        <authorList>
            <person name="Cisse O.H."/>
            <person name="Pagni M."/>
            <person name="Hauser P.M."/>
        </authorList>
    </citation>
    <scope>NUCLEOTIDE SEQUENCE [LARGE SCALE GENOMIC DNA]</scope>
    <source>
        <strain evidence="27 28">SE8</strain>
    </source>
</reference>
<sequence length="619" mass="70295">SWNSLYSLNLHNKPELFTLKHILSFGINGEIHKYRFLNVKKLSTLDLFSYKHSLRIMKKSMKIRRLTRQSRNSYHKYLLFYQNKELSFLGFKWILEDVDIPDIEDKQTVISMAEIANNAYIDIPKTGDWIEVGKGIDVLNDDVWDKNVLHGHVFADNQNKTVIIALKGTSPELFGLHDISTGTKDKINDNLLFSCCCGRVSWTWTPVCDCFNGAYSCDQQCLEKELLDESHYYNIALNIYYNVSNVYPDSNIWMVGHSLGGALSSLVGLTFGLPTVTFEAPGEKLAAKRLHLPLPPGLPDNESHVWHFGHTADPIFMGTCNGPTSTCWYGGYAMETRCRSGLSCIYDVVNDKGWRVAIGTHRIRQVIDIIKDYKDVAKCFSQKDCMDCLEWNFYCFMYKKGRAKNVRQREDDSESEEETVIKSKKINIRSKQSVTAQTNGFSASSLSDIQDTSSNSAVDSANIASNLTANSDRVISRPGPVQARHVVPTTFIDYAPDVCKDYKQTGFCGFGDSCKFLHDREDYKAGWQLDREWEEVQHKKRIAVIQAKELDSHSEESSSDEEDIPFACFICRKEYVQPIVTKCGHYFCEPCAIKRYRKNPNCIICGSGTSGIFNAAKKL</sequence>
<keyword evidence="15 24" id="KW-0862">Zinc</keyword>
<keyword evidence="22" id="KW-0325">Glycoprotein</keyword>
<evidence type="ECO:0000256" key="11">
    <source>
        <dbReference type="ARBA" id="ARBA00022723"/>
    </source>
</evidence>
<evidence type="ECO:0000256" key="16">
    <source>
        <dbReference type="ARBA" id="ARBA00022963"/>
    </source>
</evidence>
<evidence type="ECO:0000256" key="9">
    <source>
        <dbReference type="ARBA" id="ARBA00013279"/>
    </source>
</evidence>
<dbReference type="GO" id="GO:0046461">
    <property type="term" value="P:neutral lipid catabolic process"/>
    <property type="evidence" value="ECO:0007669"/>
    <property type="project" value="TreeGrafter"/>
</dbReference>
<dbReference type="PROSITE" id="PS50103">
    <property type="entry name" value="ZF_C3H1"/>
    <property type="match status" value="1"/>
</dbReference>
<dbReference type="InterPro" id="IPR050805">
    <property type="entry name" value="ATG15_Lipase"/>
</dbReference>
<dbReference type="Pfam" id="PF26363">
    <property type="entry name" value="Phospholipase-like"/>
    <property type="match status" value="1"/>
</dbReference>
<keyword evidence="21" id="KW-0472">Membrane</keyword>
<keyword evidence="17" id="KW-0735">Signal-anchor</keyword>
<evidence type="ECO:0000256" key="6">
    <source>
        <dbReference type="ARBA" id="ARBA00010701"/>
    </source>
</evidence>
<dbReference type="InParanoid" id="L0PA32"/>
<keyword evidence="19" id="KW-0072">Autophagy</keyword>
<dbReference type="EC" id="3.1.1.3" evidence="9"/>
<dbReference type="FunFam" id="3.30.40.10:FF:000045">
    <property type="entry name" value="RING finger protein 113A"/>
    <property type="match status" value="1"/>
</dbReference>
<evidence type="ECO:0000259" key="26">
    <source>
        <dbReference type="PROSITE" id="PS50103"/>
    </source>
</evidence>
<dbReference type="SUPFAM" id="SSF90229">
    <property type="entry name" value="CCCH zinc finger"/>
    <property type="match status" value="1"/>
</dbReference>
<evidence type="ECO:0000256" key="18">
    <source>
        <dbReference type="ARBA" id="ARBA00022989"/>
    </source>
</evidence>
<evidence type="ECO:0000256" key="21">
    <source>
        <dbReference type="ARBA" id="ARBA00023136"/>
    </source>
</evidence>
<comment type="subcellular location">
    <subcellularLocation>
        <location evidence="4">Endosome</location>
        <location evidence="4">Multivesicular body membrane</location>
        <topology evidence="4">Single-pass type II membrane protein</topology>
    </subcellularLocation>
    <subcellularLocation>
        <location evidence="3">Prevacuolar compartment membrane</location>
        <topology evidence="3">Single-pass type II membrane protein</topology>
    </subcellularLocation>
</comment>
<comment type="caution">
    <text evidence="27">The sequence shown here is derived from an EMBL/GenBank/DDBJ whole genome shotgun (WGS) entry which is preliminary data.</text>
</comment>
<evidence type="ECO:0000256" key="4">
    <source>
        <dbReference type="ARBA" id="ARBA00004343"/>
    </source>
</evidence>
<dbReference type="InterPro" id="IPR000571">
    <property type="entry name" value="Znf_CCCH"/>
</dbReference>
<feature type="domain" description="RING-type" evidence="25">
    <location>
        <begin position="568"/>
        <end position="605"/>
    </location>
</feature>
<dbReference type="GO" id="GO:0034496">
    <property type="term" value="P:multivesicular body membrane disassembly"/>
    <property type="evidence" value="ECO:0007669"/>
    <property type="project" value="TreeGrafter"/>
</dbReference>
<dbReference type="Gene3D" id="3.40.50.1820">
    <property type="entry name" value="alpha/beta hydrolase"/>
    <property type="match status" value="1"/>
</dbReference>